<dbReference type="InterPro" id="IPR032723">
    <property type="entry name" value="Deaminase_LmjF365940"/>
</dbReference>
<dbReference type="PANTHER" id="PTHR14211:SF7">
    <property type="entry name" value="RIBOSOME BIOGENESIS PROTEIN NOP53"/>
    <property type="match status" value="1"/>
</dbReference>
<dbReference type="Proteomes" id="UP000541610">
    <property type="component" value="Unassembled WGS sequence"/>
</dbReference>
<evidence type="ECO:0000313" key="13">
    <source>
        <dbReference type="EMBL" id="KAF4694404.1"/>
    </source>
</evidence>
<keyword evidence="7 10" id="KW-0863">Zinc-finger</keyword>
<evidence type="ECO:0000256" key="2">
    <source>
        <dbReference type="ARBA" id="ARBA00004642"/>
    </source>
</evidence>
<evidence type="ECO:0000256" key="3">
    <source>
        <dbReference type="ARBA" id="ARBA00008838"/>
    </source>
</evidence>
<dbReference type="GO" id="GO:0003824">
    <property type="term" value="F:catalytic activity"/>
    <property type="evidence" value="ECO:0007669"/>
    <property type="project" value="InterPro"/>
</dbReference>
<evidence type="ECO:0000256" key="9">
    <source>
        <dbReference type="ARBA" id="ARBA00023242"/>
    </source>
</evidence>
<dbReference type="GO" id="GO:0008270">
    <property type="term" value="F:zinc ion binding"/>
    <property type="evidence" value="ECO:0007669"/>
    <property type="project" value="UniProtKB-KW"/>
</dbReference>
<reference evidence="13 14" key="1">
    <citation type="submission" date="2020-04" db="EMBL/GenBank/DDBJ databases">
        <title>Perkinsus olseni comparative genomics.</title>
        <authorList>
            <person name="Bogema D.R."/>
        </authorList>
    </citation>
    <scope>NUCLEOTIDE SEQUENCE [LARGE SCALE GENOMIC DNA]</scope>
    <source>
        <strain evidence="13">00978-12</strain>
    </source>
</reference>
<keyword evidence="8" id="KW-0862">Zinc</keyword>
<dbReference type="Gene3D" id="3.40.140.10">
    <property type="entry name" value="Cytidine Deaminase, domain 2"/>
    <property type="match status" value="1"/>
</dbReference>
<dbReference type="Pfam" id="PF14421">
    <property type="entry name" value="LmjF365940-deam"/>
    <property type="match status" value="2"/>
</dbReference>
<evidence type="ECO:0000256" key="8">
    <source>
        <dbReference type="ARBA" id="ARBA00022833"/>
    </source>
</evidence>
<keyword evidence="5" id="KW-0690">Ribosome biogenesis</keyword>
<protein>
    <recommendedName>
        <fullName evidence="4">Ribosome biogenesis protein NOP53</fullName>
    </recommendedName>
</protein>
<feature type="domain" description="RanBP2-type" evidence="12">
    <location>
        <begin position="229"/>
        <end position="258"/>
    </location>
</feature>
<dbReference type="GO" id="GO:0008097">
    <property type="term" value="F:5S rRNA binding"/>
    <property type="evidence" value="ECO:0007669"/>
    <property type="project" value="TreeGrafter"/>
</dbReference>
<dbReference type="GO" id="GO:0006364">
    <property type="term" value="P:rRNA processing"/>
    <property type="evidence" value="ECO:0007669"/>
    <property type="project" value="TreeGrafter"/>
</dbReference>
<feature type="compositionally biased region" description="Low complexity" evidence="11">
    <location>
        <begin position="7"/>
        <end position="20"/>
    </location>
</feature>
<gene>
    <name evidence="13" type="ORF">FOZ60_008274</name>
</gene>
<evidence type="ECO:0000256" key="6">
    <source>
        <dbReference type="ARBA" id="ARBA00022723"/>
    </source>
</evidence>
<name>A0A7J6PDY4_PEROL</name>
<dbReference type="InterPro" id="IPR001876">
    <property type="entry name" value="Znf_RanBP2"/>
</dbReference>
<evidence type="ECO:0000256" key="11">
    <source>
        <dbReference type="SAM" id="MobiDB-lite"/>
    </source>
</evidence>
<comment type="subcellular location">
    <subcellularLocation>
        <location evidence="1">Nucleus</location>
        <location evidence="1">Nucleolus</location>
    </subcellularLocation>
    <subcellularLocation>
        <location evidence="2">Nucleus</location>
        <location evidence="2">Nucleoplasm</location>
    </subcellularLocation>
</comment>
<dbReference type="PANTHER" id="PTHR14211">
    <property type="entry name" value="GLIOMA SUPPRESSOR CANDIDATE REGION GENE 2"/>
    <property type="match status" value="1"/>
</dbReference>
<feature type="region of interest" description="Disordered" evidence="11">
    <location>
        <begin position="474"/>
        <end position="504"/>
    </location>
</feature>
<feature type="region of interest" description="Disordered" evidence="11">
    <location>
        <begin position="690"/>
        <end position="711"/>
    </location>
</feature>
<feature type="region of interest" description="Disordered" evidence="11">
    <location>
        <begin position="554"/>
        <end position="649"/>
    </location>
</feature>
<dbReference type="GO" id="GO:0005730">
    <property type="term" value="C:nucleolus"/>
    <property type="evidence" value="ECO:0007669"/>
    <property type="project" value="UniProtKB-SubCell"/>
</dbReference>
<evidence type="ECO:0000256" key="5">
    <source>
        <dbReference type="ARBA" id="ARBA00022517"/>
    </source>
</evidence>
<evidence type="ECO:0000256" key="7">
    <source>
        <dbReference type="ARBA" id="ARBA00022771"/>
    </source>
</evidence>
<dbReference type="InterPro" id="IPR011687">
    <property type="entry name" value="Nop53/GLTSCR2"/>
</dbReference>
<feature type="compositionally biased region" description="Basic and acidic residues" evidence="11">
    <location>
        <begin position="640"/>
        <end position="649"/>
    </location>
</feature>
<dbReference type="Pfam" id="PF07767">
    <property type="entry name" value="Nop53"/>
    <property type="match status" value="1"/>
</dbReference>
<evidence type="ECO:0000256" key="4">
    <source>
        <dbReference type="ARBA" id="ARBA00018339"/>
    </source>
</evidence>
<evidence type="ECO:0000256" key="10">
    <source>
        <dbReference type="PROSITE-ProRule" id="PRU00322"/>
    </source>
</evidence>
<organism evidence="13 14">
    <name type="scientific">Perkinsus olseni</name>
    <name type="common">Perkinsus atlanticus</name>
    <dbReference type="NCBI Taxonomy" id="32597"/>
    <lineage>
        <taxon>Eukaryota</taxon>
        <taxon>Sar</taxon>
        <taxon>Alveolata</taxon>
        <taxon>Perkinsozoa</taxon>
        <taxon>Perkinsea</taxon>
        <taxon>Perkinsida</taxon>
        <taxon>Perkinsidae</taxon>
        <taxon>Perkinsus</taxon>
    </lineage>
</organism>
<dbReference type="PROSITE" id="PS01358">
    <property type="entry name" value="ZF_RANBP2_1"/>
    <property type="match status" value="1"/>
</dbReference>
<dbReference type="EMBL" id="JABANP010000033">
    <property type="protein sequence ID" value="KAF4694404.1"/>
    <property type="molecule type" value="Genomic_DNA"/>
</dbReference>
<dbReference type="AlphaFoldDB" id="A0A7J6PDY4"/>
<dbReference type="GO" id="GO:0005654">
    <property type="term" value="C:nucleoplasm"/>
    <property type="evidence" value="ECO:0007669"/>
    <property type="project" value="UniProtKB-SubCell"/>
</dbReference>
<feature type="region of interest" description="Disordered" evidence="11">
    <location>
        <begin position="1"/>
        <end position="43"/>
    </location>
</feature>
<comment type="caution">
    <text evidence="13">The sequence shown here is derived from an EMBL/GenBank/DDBJ whole genome shotgun (WGS) entry which is preliminary data.</text>
</comment>
<dbReference type="PROSITE" id="PS50199">
    <property type="entry name" value="ZF_RANBP2_2"/>
    <property type="match status" value="1"/>
</dbReference>
<dbReference type="GO" id="GO:0000027">
    <property type="term" value="P:ribosomal large subunit assembly"/>
    <property type="evidence" value="ECO:0007669"/>
    <property type="project" value="TreeGrafter"/>
</dbReference>
<evidence type="ECO:0000313" key="14">
    <source>
        <dbReference type="Proteomes" id="UP000541610"/>
    </source>
</evidence>
<dbReference type="OrthoDB" id="40021at2759"/>
<evidence type="ECO:0000259" key="12">
    <source>
        <dbReference type="PROSITE" id="PS50199"/>
    </source>
</evidence>
<keyword evidence="6" id="KW-0479">Metal-binding</keyword>
<accession>A0A7J6PDY4</accession>
<sequence length="738" mass="83025">MRPPETPISESTSASSCSPSKGGEDLLLRKQTSGGMSGDREMGDIHDMWTVTKEYVRMRQYQDIPDTDPTAVLANKLREYMERTTADGFQPDPFFHRKSGKLVLSVLHVRMEDGSDEFFEGINGEVSLPTGSLCSERAAIAHARSVHPRINRGMFMGIAVIDVPTKMNDGHTDNPLWPCGACSEWLKKIQESVPNFRVLAFDSIEMNVIYERFLFMTHTVVDHRFTPADLGRWQCDTCHTINPEMTSNCQNCLMERWDKRVLKPGKRRDYRQVLRSLFEATLCNAKPVTQADWKLVAGWVPMWWLEAEMAPMGLVEVLGEEGPARRYRLTGKGLRMMNEPNSSYNDSLMDSMSSPEAVLDEENPVYCHVTCKKVEALSRLGGVAGSLALQFGLPMVKRVRKTGRKIDVSAELQAVEEAADAKQMMEKSAEELFMVDTQGSYKGVPKALRYIVKNSTKEGKTSTVPSEARLLERKMKSVRQKKSKSKLNPNQQKLADPWADEGEEKAEVINNGPAQSIRHAANLAPAVTIAMPGQSVNPDEDDAKELLFTAAAVQQEQEQRGRRTPMWDETEEGPLVTTPKSVKAGAEESPEATEDKEGAAGQPERKTRKQKNKEARHQALMLEHQRRKEARMRQHLKQHPNADSKKMKAEAEKLRVRREYINKLKAASLANEAKGIRTRRLKTGRHVFMERGPELGGQSQDSLRRVVPQGSAITERAMAQYRRGKLEQHGNLSGTKTR</sequence>
<evidence type="ECO:0000256" key="1">
    <source>
        <dbReference type="ARBA" id="ARBA00004604"/>
    </source>
</evidence>
<proteinExistence type="inferred from homology"/>
<comment type="similarity">
    <text evidence="3">Belongs to the NOP53 family.</text>
</comment>
<keyword evidence="9" id="KW-0539">Nucleus</keyword>
<dbReference type="InterPro" id="IPR016193">
    <property type="entry name" value="Cytidine_deaminase-like"/>
</dbReference>
<dbReference type="SUPFAM" id="SSF53927">
    <property type="entry name" value="Cytidine deaminase-like"/>
    <property type="match status" value="1"/>
</dbReference>
<feature type="compositionally biased region" description="Basic residues" evidence="11">
    <location>
        <begin position="625"/>
        <end position="638"/>
    </location>
</feature>
<feature type="compositionally biased region" description="Basic residues" evidence="11">
    <location>
        <begin position="476"/>
        <end position="485"/>
    </location>
</feature>